<organism evidence="1">
    <name type="scientific">Timema douglasi</name>
    <name type="common">Walking stick</name>
    <dbReference type="NCBI Taxonomy" id="61478"/>
    <lineage>
        <taxon>Eukaryota</taxon>
        <taxon>Metazoa</taxon>
        <taxon>Ecdysozoa</taxon>
        <taxon>Arthropoda</taxon>
        <taxon>Hexapoda</taxon>
        <taxon>Insecta</taxon>
        <taxon>Pterygota</taxon>
        <taxon>Neoptera</taxon>
        <taxon>Polyneoptera</taxon>
        <taxon>Phasmatodea</taxon>
        <taxon>Timematodea</taxon>
        <taxon>Timematoidea</taxon>
        <taxon>Timematidae</taxon>
        <taxon>Timema</taxon>
    </lineage>
</organism>
<dbReference type="AlphaFoldDB" id="A0A7R8VVR2"/>
<dbReference type="EMBL" id="OA574820">
    <property type="protein sequence ID" value="CAD7205341.1"/>
    <property type="molecule type" value="Genomic_DNA"/>
</dbReference>
<name>A0A7R8VVR2_TIMDO</name>
<protein>
    <submittedName>
        <fullName evidence="1">Uncharacterized protein</fullName>
    </submittedName>
</protein>
<accession>A0A7R8VVR2</accession>
<proteinExistence type="predicted"/>
<gene>
    <name evidence="1" type="ORF">TDIB3V08_LOCUS11493</name>
</gene>
<reference evidence="1" key="1">
    <citation type="submission" date="2020-11" db="EMBL/GenBank/DDBJ databases">
        <authorList>
            <person name="Tran Van P."/>
        </authorList>
    </citation>
    <scope>NUCLEOTIDE SEQUENCE</scope>
</reference>
<evidence type="ECO:0000313" key="1">
    <source>
        <dbReference type="EMBL" id="CAD7205341.1"/>
    </source>
</evidence>
<sequence length="94" mass="10744">MCSRLHGVSKENYFGKTTLSKLNRDSKFDLYDISSQVYCEDGVLDHVITEAGWTEGRCMDGFPSVIRDSGFESYRHHHRIVEAWWSSGGLAKKL</sequence>